<feature type="region of interest" description="Disordered" evidence="1">
    <location>
        <begin position="1101"/>
        <end position="1139"/>
    </location>
</feature>
<dbReference type="PANTHER" id="PTHR15000">
    <property type="entry name" value="ERYTHROID DIFFERENTIATION-RELATED FACTOR 1"/>
    <property type="match status" value="1"/>
</dbReference>
<dbReference type="GO" id="GO:0045893">
    <property type="term" value="P:positive regulation of DNA-templated transcription"/>
    <property type="evidence" value="ECO:0007669"/>
    <property type="project" value="TreeGrafter"/>
</dbReference>
<dbReference type="EMBL" id="GEDC01022184">
    <property type="protein sequence ID" value="JAS15114.1"/>
    <property type="molecule type" value="Transcribed_RNA"/>
</dbReference>
<evidence type="ECO:0000256" key="1">
    <source>
        <dbReference type="SAM" id="MobiDB-lite"/>
    </source>
</evidence>
<feature type="compositionally biased region" description="Basic residues" evidence="1">
    <location>
        <begin position="598"/>
        <end position="608"/>
    </location>
</feature>
<feature type="compositionally biased region" description="Polar residues" evidence="1">
    <location>
        <begin position="582"/>
        <end position="592"/>
    </location>
</feature>
<feature type="domain" description="EDRF1 N-terminal" evidence="3">
    <location>
        <begin position="242"/>
        <end position="484"/>
    </location>
</feature>
<dbReference type="Pfam" id="PF23723">
    <property type="entry name" value="TPR_EDRF1"/>
    <property type="match status" value="1"/>
</dbReference>
<feature type="region of interest" description="Disordered" evidence="1">
    <location>
        <begin position="576"/>
        <end position="639"/>
    </location>
</feature>
<dbReference type="PANTHER" id="PTHR15000:SF1">
    <property type="entry name" value="ERYTHROID DIFFERENTIATION-RELATED FACTOR 1"/>
    <property type="match status" value="1"/>
</dbReference>
<feature type="compositionally biased region" description="Polar residues" evidence="1">
    <location>
        <begin position="629"/>
        <end position="639"/>
    </location>
</feature>
<protein>
    <recommendedName>
        <fullName evidence="5">Erythroid differentiation-related factor 1</fullName>
    </recommendedName>
</protein>
<dbReference type="AlphaFoldDB" id="A0A1B6CP20"/>
<gene>
    <name evidence="4" type="ORF">g.9078</name>
</gene>
<dbReference type="InterPro" id="IPR056583">
    <property type="entry name" value="EDRF1_TPR"/>
</dbReference>
<evidence type="ECO:0008006" key="5">
    <source>
        <dbReference type="Google" id="ProtNLM"/>
    </source>
</evidence>
<dbReference type="InterPro" id="IPR056582">
    <property type="entry name" value="EDRF1_N"/>
</dbReference>
<accession>A0A1B6CP20</accession>
<evidence type="ECO:0000259" key="3">
    <source>
        <dbReference type="Pfam" id="PF23788"/>
    </source>
</evidence>
<sequence length="1208" mass="138486">MDKEIEQKGVHKKKKKFSTDNNHSLDKEDSPQQIKSTAIVKYSAVQVPGTFTRLQFNTDLKSPPANWLNSSAETYGLQHVLSHSKGYSSFRMAHMFPDCVAKVDVISDAENIKNLLKIPYSRDAVSMVVHCVEKTLLIDEFDVHKHLLRTAESDWDWLRKFFYEHVLQTLNKKEKIFSHKGKSRYALQKKSLMSKFLHHSLEETSEPIVEIPGPPGPKTGMTFPLLPEPPVEEELPDPTFDHTFNRNVVWTFEDIQMLLGTDLPIFGGVTHPCISLRLKDMNKPISVLTGIDYWLDNLMCNVPEVVMCYHLDGIVQRYELIKTEDLPHMCDSKFSPKIIRDVAQNILSFLKANATKAGHTYWLFKGKNEDVVKLYDLTCLCSESLVEKGQNPFTIPVAMLLYRVARNMKHSAHNTTTLQPGTIRVLLKNCLSLLPKEKYPQIVASANYMLSDLYVPVNTDPSCPCLDDELPCSETQEDGDSDEEFSNAIKTLSMTDLKPKLSPKYTPPPPMVGKLEDRCRQALEHVTAGLQSLQYFDNCNFSTGDTFRDVINNGDEINSEALKEEPKMAHSFQAIPMPYTPLDNSTNLSTGNEQKEKPSKKKSRRKKTDLRPNNKKSSNQNLENKEENSNTYQPQWNNESSPKALLCKENAAPLPTWQQPEKMDNAAWQAHLKILLYEKACLVYTTLVEKEYSMKKFGRAMSYIKYVLRCQAHVLKITGQENIYKGSNNGLVSYLLGRAGDCCIQLVQNWDEVSIHRADLAIMTPVEESLEAEMAKDIDESDYPPECQLVPEFFSNNEQILHAGFNCYQQALKMDSTDSFRRRIGNAHNELAAFYMNQILLKQSQGNAAEVNDQIKKLFELAQQHLDKGQAMFESVKDAANLALLQSNHGKLMRIFAHYDSSNRRDISPLQQVYFKKAMDYYKEGLNVLKNRKNNPIVWDSIKWEMSTMLNTMATLSQEYPQNHLDLKSQEDCEKEVVGLLMKALESCDLETQSFRLPQYQFRAAILNYRIGSFYHHSYRSLLSEDFRKKNYLHLAQLHYERSSQLLENLGQPIEFLRLQIERAALQEFLAKNTSNNNTKIKNLHGALEYMVKTKQALVEISQHQKERSTQNKENQSKSKSGNVAVKESDKSSEDSDMEQEETTLLNLLESRLQVVLRTLCQLCKTYKLPALNKYKEMYSLTLKQKEGRTLCVFLREVFNLLEPLLDS</sequence>
<feature type="region of interest" description="Disordered" evidence="1">
    <location>
        <begin position="1"/>
        <end position="32"/>
    </location>
</feature>
<organism evidence="4">
    <name type="scientific">Clastoptera arizonana</name>
    <name type="common">Arizona spittle bug</name>
    <dbReference type="NCBI Taxonomy" id="38151"/>
    <lineage>
        <taxon>Eukaryota</taxon>
        <taxon>Metazoa</taxon>
        <taxon>Ecdysozoa</taxon>
        <taxon>Arthropoda</taxon>
        <taxon>Hexapoda</taxon>
        <taxon>Insecta</taxon>
        <taxon>Pterygota</taxon>
        <taxon>Neoptera</taxon>
        <taxon>Paraneoptera</taxon>
        <taxon>Hemiptera</taxon>
        <taxon>Auchenorrhyncha</taxon>
        <taxon>Cercopoidea</taxon>
        <taxon>Clastopteridae</taxon>
        <taxon>Clastoptera</taxon>
    </lineage>
</organism>
<feature type="domain" description="EDRF1 N-terminal" evidence="3">
    <location>
        <begin position="34"/>
        <end position="203"/>
    </location>
</feature>
<reference evidence="4" key="1">
    <citation type="submission" date="2015-12" db="EMBL/GenBank/DDBJ databases">
        <title>De novo transcriptome assembly of four potential Pierce s Disease insect vectors from Arizona vineyards.</title>
        <authorList>
            <person name="Tassone E.E."/>
        </authorList>
    </citation>
    <scope>NUCLEOTIDE SEQUENCE</scope>
</reference>
<evidence type="ECO:0000259" key="2">
    <source>
        <dbReference type="Pfam" id="PF23723"/>
    </source>
</evidence>
<dbReference type="Pfam" id="PF23788">
    <property type="entry name" value="EDRF1_N"/>
    <property type="match status" value="2"/>
</dbReference>
<feature type="domain" description="EDRF1 TPR repeats region" evidence="2">
    <location>
        <begin position="821"/>
        <end position="1199"/>
    </location>
</feature>
<evidence type="ECO:0000313" key="4">
    <source>
        <dbReference type="EMBL" id="JAS15114.1"/>
    </source>
</evidence>
<proteinExistence type="predicted"/>
<name>A0A1B6CP20_9HEMI</name>
<feature type="compositionally biased region" description="Basic and acidic residues" evidence="1">
    <location>
        <begin position="1103"/>
        <end position="1117"/>
    </location>
</feature>